<keyword evidence="1" id="KW-0238">DNA-binding</keyword>
<dbReference type="eggNOG" id="COG1959">
    <property type="taxonomic scope" value="Bacteria"/>
</dbReference>
<accession>A0A059KGA2</accession>
<gene>
    <name evidence="2" type="ORF">X805_41490</name>
</gene>
<dbReference type="Proteomes" id="UP000026714">
    <property type="component" value="Unassembled WGS sequence"/>
</dbReference>
<keyword evidence="3" id="KW-1185">Reference proteome</keyword>
<dbReference type="SUPFAM" id="SSF46785">
    <property type="entry name" value="Winged helix' DNA-binding domain"/>
    <property type="match status" value="1"/>
</dbReference>
<dbReference type="InterPro" id="IPR036390">
    <property type="entry name" value="WH_DNA-bd_sf"/>
</dbReference>
<dbReference type="STRING" id="34103.SAMN05421778_1491"/>
<dbReference type="GO" id="GO:0003677">
    <property type="term" value="F:DNA binding"/>
    <property type="evidence" value="ECO:0007669"/>
    <property type="project" value="UniProtKB-KW"/>
</dbReference>
<protein>
    <recommendedName>
        <fullName evidence="4">BadM/Rrf2 family transcriptional regulator</fullName>
    </recommendedName>
</protein>
<evidence type="ECO:0000313" key="2">
    <source>
        <dbReference type="EMBL" id="KDB50259.1"/>
    </source>
</evidence>
<dbReference type="Gene3D" id="1.10.10.10">
    <property type="entry name" value="Winged helix-like DNA-binding domain superfamily/Winged helix DNA-binding domain"/>
    <property type="match status" value="1"/>
</dbReference>
<dbReference type="GO" id="GO:0005829">
    <property type="term" value="C:cytosol"/>
    <property type="evidence" value="ECO:0007669"/>
    <property type="project" value="TreeGrafter"/>
</dbReference>
<dbReference type="PROSITE" id="PS51197">
    <property type="entry name" value="HTH_RRF2_2"/>
    <property type="match status" value="1"/>
</dbReference>
<evidence type="ECO:0008006" key="4">
    <source>
        <dbReference type="Google" id="ProtNLM"/>
    </source>
</evidence>
<proteinExistence type="predicted"/>
<comment type="caution">
    <text evidence="2">The sequence shown here is derived from an EMBL/GenBank/DDBJ whole genome shotgun (WGS) entry which is preliminary data.</text>
</comment>
<dbReference type="InterPro" id="IPR000944">
    <property type="entry name" value="Tscrpt_reg_Rrf2"/>
</dbReference>
<dbReference type="PATRIC" id="fig|1286631.3.peg.4038"/>
<dbReference type="PANTHER" id="PTHR33221:SF4">
    <property type="entry name" value="HTH-TYPE TRANSCRIPTIONAL REPRESSOR NSRR"/>
    <property type="match status" value="1"/>
</dbReference>
<evidence type="ECO:0000256" key="1">
    <source>
        <dbReference type="ARBA" id="ARBA00023125"/>
    </source>
</evidence>
<dbReference type="GO" id="GO:0003700">
    <property type="term" value="F:DNA-binding transcription factor activity"/>
    <property type="evidence" value="ECO:0007669"/>
    <property type="project" value="TreeGrafter"/>
</dbReference>
<dbReference type="PANTHER" id="PTHR33221">
    <property type="entry name" value="WINGED HELIX-TURN-HELIX TRANSCRIPTIONAL REGULATOR, RRF2 FAMILY"/>
    <property type="match status" value="1"/>
</dbReference>
<dbReference type="AlphaFoldDB" id="A0A059KGA2"/>
<dbReference type="NCBIfam" id="TIGR00738">
    <property type="entry name" value="rrf2_super"/>
    <property type="match status" value="1"/>
</dbReference>
<reference evidence="2 3" key="1">
    <citation type="journal article" date="2014" name="FEMS Microbiol. Ecol.">
        <title>Sphaerotilus natans encrusted with nanoball-shaped Fe(III) oxide minerals formed by nitrate-reducing mixotrophic Fe(II) oxidation.</title>
        <authorList>
            <person name="Park S."/>
            <person name="Kim D.H."/>
            <person name="Lee J.H."/>
            <person name="Hur H.G."/>
        </authorList>
    </citation>
    <scope>NUCLEOTIDE SEQUENCE [LARGE SCALE GENOMIC DNA]</scope>
    <source>
        <strain evidence="2 3">DSM 6575</strain>
    </source>
</reference>
<sequence>MLATMQLTRFTDLGLRVLMYVSVSAPGEVVTIAEIGQRFDAAPNHLTKVVQFMGQQGWLVNVRGKGGGVRLARPAADYRLGQIVRALERTEALIDCAEPPCVLRGACTLKGLLNQAEDAFYAELDRHTLADAMGGGTGAVVVRLHRGA</sequence>
<dbReference type="EMBL" id="AZRA01000169">
    <property type="protein sequence ID" value="KDB50259.1"/>
    <property type="molecule type" value="Genomic_DNA"/>
</dbReference>
<organism evidence="2 3">
    <name type="scientific">Sphaerotilus natans subsp. natans DSM 6575</name>
    <dbReference type="NCBI Taxonomy" id="1286631"/>
    <lineage>
        <taxon>Bacteria</taxon>
        <taxon>Pseudomonadati</taxon>
        <taxon>Pseudomonadota</taxon>
        <taxon>Betaproteobacteria</taxon>
        <taxon>Burkholderiales</taxon>
        <taxon>Sphaerotilaceae</taxon>
        <taxon>Sphaerotilus</taxon>
    </lineage>
</organism>
<evidence type="ECO:0000313" key="3">
    <source>
        <dbReference type="Proteomes" id="UP000026714"/>
    </source>
</evidence>
<name>A0A059KGA2_9BURK</name>
<dbReference type="Pfam" id="PF02082">
    <property type="entry name" value="Rrf2"/>
    <property type="match status" value="1"/>
</dbReference>
<dbReference type="InterPro" id="IPR036388">
    <property type="entry name" value="WH-like_DNA-bd_sf"/>
</dbReference>